<keyword evidence="7" id="KW-0131">Cell cycle</keyword>
<reference evidence="12 15" key="1">
    <citation type="submission" date="2016-05" db="EMBL/GenBank/DDBJ databases">
        <title>Microbial solvent formation.</title>
        <authorList>
            <person name="Poehlein A."/>
            <person name="Montoya Solano J.D."/>
            <person name="Flitsch S."/>
            <person name="Krabben P."/>
            <person name="Duerre P."/>
            <person name="Daniel R."/>
        </authorList>
    </citation>
    <scope>NUCLEOTIDE SEQUENCE [LARGE SCALE GENOMIC DNA]</scope>
    <source>
        <strain evidence="12 15">DSM 53</strain>
    </source>
</reference>
<dbReference type="InterPro" id="IPR050487">
    <property type="entry name" value="FtsQ_DivIB"/>
</dbReference>
<evidence type="ECO:0000313" key="10">
    <source>
        <dbReference type="EMBL" id="NMF04007.1"/>
    </source>
</evidence>
<evidence type="ECO:0000313" key="11">
    <source>
        <dbReference type="EMBL" id="NRT88614.1"/>
    </source>
</evidence>
<feature type="transmembrane region" description="Helical" evidence="8">
    <location>
        <begin position="21"/>
        <end position="38"/>
    </location>
</feature>
<reference evidence="13 14" key="2">
    <citation type="submission" date="2017-02" db="EMBL/GenBank/DDBJ databases">
        <title>Genome sequence of Clostridium beijerinckii Br21.</title>
        <authorList>
            <person name="Fonseca B.C."/>
            <person name="Guazzaroni M.E."/>
            <person name="Riano-Pachon D.M."/>
            <person name="Reginatto V."/>
        </authorList>
    </citation>
    <scope>NUCLEOTIDE SEQUENCE [LARGE SCALE GENOMIC DNA]</scope>
    <source>
        <strain evidence="13 14">Br21</strain>
    </source>
</reference>
<evidence type="ECO:0000313" key="16">
    <source>
        <dbReference type="Proteomes" id="UP000587880"/>
    </source>
</evidence>
<dbReference type="Proteomes" id="UP000587880">
    <property type="component" value="Unassembled WGS sequence"/>
</dbReference>
<dbReference type="Gene3D" id="3.10.20.310">
    <property type="entry name" value="membrane protein fhac"/>
    <property type="match status" value="1"/>
</dbReference>
<evidence type="ECO:0000313" key="13">
    <source>
        <dbReference type="EMBL" id="OOP74469.1"/>
    </source>
</evidence>
<dbReference type="GO" id="GO:0051301">
    <property type="term" value="P:cell division"/>
    <property type="evidence" value="ECO:0007669"/>
    <property type="project" value="UniProtKB-KW"/>
</dbReference>
<reference evidence="11" key="4">
    <citation type="submission" date="2020-05" db="EMBL/GenBank/DDBJ databases">
        <authorList>
            <person name="Brown S."/>
            <person name="Huntemann M."/>
            <person name="Clum A."/>
            <person name="Spunde A."/>
            <person name="Palaniappan K."/>
            <person name="Ritter S."/>
            <person name="Mikhailova N."/>
            <person name="Chen I.-M."/>
            <person name="Stamatis D."/>
            <person name="Reddy T."/>
            <person name="O'Malley R."/>
            <person name="Daum C."/>
            <person name="Shapiro N."/>
            <person name="Ivanova N."/>
            <person name="Kyrpides N."/>
            <person name="Woyke T."/>
        </authorList>
    </citation>
    <scope>NUCLEOTIDE SEQUENCE</scope>
    <source>
        <strain evidence="11">DJ080</strain>
    </source>
</reference>
<evidence type="ECO:0000256" key="1">
    <source>
        <dbReference type="ARBA" id="ARBA00004370"/>
    </source>
</evidence>
<dbReference type="GO" id="GO:0005886">
    <property type="term" value="C:plasma membrane"/>
    <property type="evidence" value="ECO:0007669"/>
    <property type="project" value="TreeGrafter"/>
</dbReference>
<dbReference type="Proteomes" id="UP000190973">
    <property type="component" value="Unassembled WGS sequence"/>
</dbReference>
<evidence type="ECO:0000313" key="12">
    <source>
        <dbReference type="EMBL" id="OOM63898.1"/>
    </source>
</evidence>
<evidence type="ECO:0000313" key="15">
    <source>
        <dbReference type="Proteomes" id="UP000190973"/>
    </source>
</evidence>
<keyword evidence="3 12" id="KW-0132">Cell division</keyword>
<sequence>MVKTNNNKLILRSQRRRLIRKIIMTIIVLFIVGTIFAIKSNFFIIKKVSILGNPVMSGEDVKNSTENLIGQNILFINKQNIISNAKKNPYVENVEISKSYPKQVNIKISEKEGIYYVEKDGYKYVLDNDGNLLEKTDSVENRSLVNVKGIDLKDVALGQKMIDDSRVLDFLDIFYQIIKINPTNYKIDYVDISDFTNIKVYVGKVEGRLGNDENIPDKMNKLLHIIQNPDIGIVKGYVDVGFNGAPVYYKEER</sequence>
<dbReference type="EMBL" id="JABSWW010000001">
    <property type="protein sequence ID" value="NRT88614.1"/>
    <property type="molecule type" value="Genomic_DNA"/>
</dbReference>
<dbReference type="InterPro" id="IPR013685">
    <property type="entry name" value="POTRA_FtsQ_type"/>
</dbReference>
<evidence type="ECO:0000256" key="6">
    <source>
        <dbReference type="ARBA" id="ARBA00023136"/>
    </source>
</evidence>
<dbReference type="Proteomes" id="UP001193748">
    <property type="component" value="Unassembled WGS sequence"/>
</dbReference>
<reference evidence="11" key="5">
    <citation type="journal article" date="2022" name="Nat. Biotechnol.">
        <title>Carbon-negative production of acetone and isopropanol by gas fermentation at industrial pilot scale.</title>
        <authorList>
            <person name="Liew F.E."/>
            <person name="Nogle R."/>
            <person name="Abdalla T."/>
            <person name="Rasor B.J."/>
            <person name="Canter C."/>
            <person name="Jensen R.O."/>
            <person name="Wang L."/>
            <person name="Strutz J."/>
            <person name="Chirania P."/>
            <person name="De Tissera S."/>
            <person name="Mueller A.P."/>
            <person name="Ruan Z."/>
            <person name="Gao A."/>
            <person name="Tran L."/>
            <person name="Engle N.L."/>
            <person name="Bromley J.C."/>
            <person name="Daniell J."/>
            <person name="Conrado R."/>
            <person name="Tschaplinski T.J."/>
            <person name="Giannone R.J."/>
            <person name="Hettich R.L."/>
            <person name="Karim A.S."/>
            <person name="Simpson S.D."/>
            <person name="Brown S.D."/>
            <person name="Leang C."/>
            <person name="Jewett M.C."/>
            <person name="Kopke M."/>
        </authorList>
    </citation>
    <scope>NUCLEOTIDE SEQUENCE</scope>
    <source>
        <strain evidence="11">DJ080</strain>
    </source>
</reference>
<evidence type="ECO:0000256" key="5">
    <source>
        <dbReference type="ARBA" id="ARBA00022989"/>
    </source>
</evidence>
<dbReference type="RefSeq" id="WP_077837516.1">
    <property type="nucleotide sequence ID" value="NZ_CP107022.1"/>
</dbReference>
<evidence type="ECO:0000256" key="8">
    <source>
        <dbReference type="SAM" id="Phobius"/>
    </source>
</evidence>
<dbReference type="InterPro" id="IPR005548">
    <property type="entry name" value="Cell_div_FtsQ/DivIB_C"/>
</dbReference>
<evidence type="ECO:0000259" key="9">
    <source>
        <dbReference type="PROSITE" id="PS51779"/>
    </source>
</evidence>
<name>A0A1S8T3M5_CLOBE</name>
<organism evidence="12 15">
    <name type="scientific">Clostridium beijerinckii</name>
    <name type="common">Clostridium MP</name>
    <dbReference type="NCBI Taxonomy" id="1520"/>
    <lineage>
        <taxon>Bacteria</taxon>
        <taxon>Bacillati</taxon>
        <taxon>Bacillota</taxon>
        <taxon>Clostridia</taxon>
        <taxon>Eubacteriales</taxon>
        <taxon>Clostridiaceae</taxon>
        <taxon>Clostridium</taxon>
    </lineage>
</organism>
<dbReference type="EMBL" id="LZZI01000008">
    <property type="protein sequence ID" value="OOM63898.1"/>
    <property type="molecule type" value="Genomic_DNA"/>
</dbReference>
<keyword evidence="2" id="KW-1003">Cell membrane</keyword>
<evidence type="ECO:0000256" key="4">
    <source>
        <dbReference type="ARBA" id="ARBA00022692"/>
    </source>
</evidence>
<reference evidence="10 16" key="3">
    <citation type="submission" date="2020-04" db="EMBL/GenBank/DDBJ databases">
        <authorList>
            <person name="Hitch T.C.A."/>
            <person name="Wylensek D."/>
            <person name="Clavel T."/>
        </authorList>
    </citation>
    <scope>NUCLEOTIDE SEQUENCE [LARGE SCALE GENOMIC DNA]</scope>
    <source>
        <strain evidence="10 16">WB01_NA02</strain>
    </source>
</reference>
<comment type="caution">
    <text evidence="12">The sequence shown here is derived from an EMBL/GenBank/DDBJ whole genome shotgun (WGS) entry which is preliminary data.</text>
</comment>
<dbReference type="EMBL" id="JABAGD010000005">
    <property type="protein sequence ID" value="NMF04007.1"/>
    <property type="molecule type" value="Genomic_DNA"/>
</dbReference>
<protein>
    <submittedName>
        <fullName evidence="12">Cell division protein DivIB</fullName>
    </submittedName>
    <submittedName>
        <fullName evidence="11">Cell division protein FtsQ</fullName>
    </submittedName>
    <submittedName>
        <fullName evidence="10">FtsQ-type POTRA domain-containing protein</fullName>
    </submittedName>
    <submittedName>
        <fullName evidence="13">Peptidase S49</fullName>
    </submittedName>
</protein>
<dbReference type="PANTHER" id="PTHR37820">
    <property type="entry name" value="CELL DIVISION PROTEIN DIVIB"/>
    <property type="match status" value="1"/>
</dbReference>
<dbReference type="PANTHER" id="PTHR37820:SF1">
    <property type="entry name" value="CELL DIVISION PROTEIN FTSQ"/>
    <property type="match status" value="1"/>
</dbReference>
<dbReference type="InterPro" id="IPR034746">
    <property type="entry name" value="POTRA"/>
</dbReference>
<evidence type="ECO:0000256" key="2">
    <source>
        <dbReference type="ARBA" id="ARBA00022475"/>
    </source>
</evidence>
<keyword evidence="6 8" id="KW-0472">Membrane</keyword>
<dbReference type="Proteomes" id="UP000190959">
    <property type="component" value="Unassembled WGS sequence"/>
</dbReference>
<accession>A0A1S8T3M5</accession>
<evidence type="ECO:0000313" key="14">
    <source>
        <dbReference type="Proteomes" id="UP000190959"/>
    </source>
</evidence>
<dbReference type="AlphaFoldDB" id="A0A1S8T3M5"/>
<gene>
    <name evidence="12" type="primary">divIB</name>
    <name evidence="11" type="ORF">B0H41_002293</name>
    <name evidence="13" type="ORF">CBEIBR21_08260</name>
    <name evidence="12" type="ORF">CLBCK_07100</name>
    <name evidence="10" type="ORF">HF849_04435</name>
</gene>
<dbReference type="Pfam" id="PF03799">
    <property type="entry name" value="FtsQ_DivIB_C"/>
    <property type="match status" value="1"/>
</dbReference>
<evidence type="ECO:0000256" key="3">
    <source>
        <dbReference type="ARBA" id="ARBA00022618"/>
    </source>
</evidence>
<keyword evidence="5 8" id="KW-1133">Transmembrane helix</keyword>
<comment type="subcellular location">
    <subcellularLocation>
        <location evidence="1">Membrane</location>
    </subcellularLocation>
</comment>
<proteinExistence type="predicted"/>
<keyword evidence="4 8" id="KW-0812">Transmembrane</keyword>
<dbReference type="Pfam" id="PF08478">
    <property type="entry name" value="POTRA_1"/>
    <property type="match status" value="1"/>
</dbReference>
<feature type="domain" description="POTRA" evidence="9">
    <location>
        <begin position="43"/>
        <end position="113"/>
    </location>
</feature>
<dbReference type="EMBL" id="MWMH01000002">
    <property type="protein sequence ID" value="OOP74469.1"/>
    <property type="molecule type" value="Genomic_DNA"/>
</dbReference>
<evidence type="ECO:0000256" key="7">
    <source>
        <dbReference type="ARBA" id="ARBA00023306"/>
    </source>
</evidence>
<dbReference type="PROSITE" id="PS51779">
    <property type="entry name" value="POTRA"/>
    <property type="match status" value="1"/>
</dbReference>